<evidence type="ECO:0000256" key="8">
    <source>
        <dbReference type="SAM" id="Phobius"/>
    </source>
</evidence>
<comment type="similarity">
    <text evidence="2">Belongs to the PqiA family.</text>
</comment>
<feature type="transmembrane region" description="Helical" evidence="8">
    <location>
        <begin position="96"/>
        <end position="122"/>
    </location>
</feature>
<accession>A0A014N2U7</accession>
<gene>
    <name evidence="9" type="ORF">BG55_20940</name>
</gene>
<dbReference type="Proteomes" id="UP000019918">
    <property type="component" value="Unassembled WGS sequence"/>
</dbReference>
<dbReference type="AlphaFoldDB" id="A0A014N2U7"/>
<feature type="transmembrane region" description="Helical" evidence="8">
    <location>
        <begin position="162"/>
        <end position="185"/>
    </location>
</feature>
<keyword evidence="4" id="KW-0997">Cell inner membrane</keyword>
<keyword evidence="7 8" id="KW-0472">Membrane</keyword>
<dbReference type="EMBL" id="JFHN01000074">
    <property type="protein sequence ID" value="EXU73688.1"/>
    <property type="molecule type" value="Genomic_DNA"/>
</dbReference>
<dbReference type="NCBIfam" id="NF011683">
    <property type="entry name" value="PRK15103.1"/>
    <property type="match status" value="1"/>
</dbReference>
<comment type="caution">
    <text evidence="9">The sequence shown here is derived from an EMBL/GenBank/DDBJ whole genome shotgun (WGS) entry which is preliminary data.</text>
</comment>
<evidence type="ECO:0000256" key="5">
    <source>
        <dbReference type="ARBA" id="ARBA00022692"/>
    </source>
</evidence>
<dbReference type="OrthoDB" id="9800207at2"/>
<protein>
    <submittedName>
        <fullName evidence="9">Paraquat-inducible protein A</fullName>
    </submittedName>
</protein>
<proteinExistence type="inferred from homology"/>
<sequence length="424" mass="46902">MCSSHQADNWILCPQCDLMTQLPPLPTGSKASCPRCHTTLSASWHEPQKRPSAYALAALFMLVLANLFPFVSMKVAGLSSEITLMRIPQVMVSEDYSSLATLFMLFVQAVPALCMVIILLLVNPVRLPLPLKRIMARILFHIKSWGMAEIFLAGVLVSFVKLMAYGEIGIGTSFIPWCLFCLLQVRAFQCVDRRALWARIAPVPALPVQPVPAVGGLQQGLRSCRCCTAVLAAEQFTCPRCKTGGHARRMHSLQWTLALLLTSLLLYIPANLMPIMVTEALGSKITSTIMAGVILLWSEGSYPVALVIFIASIMVPSLKMLAIGWLCWDANGNGKMHQDSDKMHKIYEVVEFVGRWSMIDVFVIAVLSALVRMGRLMSIYPAMGALLFAIVVILTMFAAMTFDPRLSWDRIREKSPEEPSIEGK</sequence>
<organism evidence="9 10">
    <name type="scientific">Erwinia mallotivora</name>
    <dbReference type="NCBI Taxonomy" id="69222"/>
    <lineage>
        <taxon>Bacteria</taxon>
        <taxon>Pseudomonadati</taxon>
        <taxon>Pseudomonadota</taxon>
        <taxon>Gammaproteobacteria</taxon>
        <taxon>Enterobacterales</taxon>
        <taxon>Erwiniaceae</taxon>
        <taxon>Erwinia</taxon>
    </lineage>
</organism>
<keyword evidence="10" id="KW-1185">Reference proteome</keyword>
<evidence type="ECO:0000256" key="7">
    <source>
        <dbReference type="ARBA" id="ARBA00023136"/>
    </source>
</evidence>
<dbReference type="STRING" id="69222.BG55_20940"/>
<evidence type="ECO:0000256" key="2">
    <source>
        <dbReference type="ARBA" id="ARBA00007555"/>
    </source>
</evidence>
<dbReference type="Pfam" id="PF04403">
    <property type="entry name" value="PqiA"/>
    <property type="match status" value="2"/>
</dbReference>
<feature type="transmembrane region" description="Helical" evidence="8">
    <location>
        <begin position="379"/>
        <end position="402"/>
    </location>
</feature>
<keyword evidence="6 8" id="KW-1133">Transmembrane helix</keyword>
<evidence type="ECO:0000313" key="9">
    <source>
        <dbReference type="EMBL" id="EXU73688.1"/>
    </source>
</evidence>
<name>A0A014N2U7_9GAMM</name>
<feature type="transmembrane region" description="Helical" evidence="8">
    <location>
        <begin position="304"/>
        <end position="328"/>
    </location>
</feature>
<evidence type="ECO:0000256" key="6">
    <source>
        <dbReference type="ARBA" id="ARBA00022989"/>
    </source>
</evidence>
<feature type="transmembrane region" description="Helical" evidence="8">
    <location>
        <begin position="349"/>
        <end position="373"/>
    </location>
</feature>
<dbReference type="GO" id="GO:0005886">
    <property type="term" value="C:plasma membrane"/>
    <property type="evidence" value="ECO:0007669"/>
    <property type="project" value="UniProtKB-SubCell"/>
</dbReference>
<feature type="transmembrane region" description="Helical" evidence="8">
    <location>
        <begin position="257"/>
        <end position="277"/>
    </location>
</feature>
<keyword evidence="3" id="KW-1003">Cell membrane</keyword>
<dbReference type="PANTHER" id="PTHR30462:SF3">
    <property type="entry name" value="INTERMEMBRANE TRANSPORT PROTEIN PQIA"/>
    <property type="match status" value="1"/>
</dbReference>
<evidence type="ECO:0000256" key="3">
    <source>
        <dbReference type="ARBA" id="ARBA00022475"/>
    </source>
</evidence>
<evidence type="ECO:0000256" key="4">
    <source>
        <dbReference type="ARBA" id="ARBA00022519"/>
    </source>
</evidence>
<comment type="subcellular location">
    <subcellularLocation>
        <location evidence="1">Cell inner membrane</location>
        <topology evidence="1">Multi-pass membrane protein</topology>
    </subcellularLocation>
</comment>
<evidence type="ECO:0000256" key="1">
    <source>
        <dbReference type="ARBA" id="ARBA00004429"/>
    </source>
</evidence>
<feature type="transmembrane region" description="Helical" evidence="8">
    <location>
        <begin position="53"/>
        <end position="76"/>
    </location>
</feature>
<feature type="transmembrane region" description="Helical" evidence="8">
    <location>
        <begin position="134"/>
        <end position="156"/>
    </location>
</feature>
<evidence type="ECO:0000313" key="10">
    <source>
        <dbReference type="Proteomes" id="UP000019918"/>
    </source>
</evidence>
<reference evidence="9 10" key="1">
    <citation type="submission" date="2014-02" db="EMBL/GenBank/DDBJ databases">
        <title>Draft genome of Erwinia mallotivora strain BT-MARDI, a papaya dieback pathogen.</title>
        <authorList>
            <person name="Redzuan R."/>
            <person name="Abu Bakar N."/>
            <person name="Badrun R."/>
            <person name="Mohd Raih M.F."/>
            <person name="Rozano L."/>
            <person name="Mat Amin N."/>
        </authorList>
    </citation>
    <scope>NUCLEOTIDE SEQUENCE [LARGE SCALE GENOMIC DNA]</scope>
    <source>
        <strain evidence="9 10">BT-MARDI</strain>
    </source>
</reference>
<dbReference type="InterPro" id="IPR007498">
    <property type="entry name" value="PqiA-like"/>
</dbReference>
<dbReference type="PANTHER" id="PTHR30462">
    <property type="entry name" value="INTERMEMBRANE TRANSPORT PROTEIN PQIB-RELATED"/>
    <property type="match status" value="1"/>
</dbReference>
<keyword evidence="5 8" id="KW-0812">Transmembrane</keyword>
<dbReference type="InterPro" id="IPR005219">
    <property type="entry name" value="PqiA-like_proteobact"/>
</dbReference>
<dbReference type="RefSeq" id="WP_034941092.1">
    <property type="nucleotide sequence ID" value="NZ_JFHN01000074.1"/>
</dbReference>
<dbReference type="NCBIfam" id="TIGR00155">
    <property type="entry name" value="pqiA_fam"/>
    <property type="match status" value="1"/>
</dbReference>
<dbReference type="InterPro" id="IPR051800">
    <property type="entry name" value="PqiA-PqiB_transport"/>
</dbReference>
<dbReference type="PATRIC" id="fig|69222.5.peg.4277"/>